<dbReference type="RefSeq" id="WP_089271408.1">
    <property type="nucleotide sequence ID" value="NZ_FZOC01000001.1"/>
</dbReference>
<accession>A0A238XYI5</accession>
<proteinExistence type="predicted"/>
<protein>
    <submittedName>
        <fullName evidence="2">Uncharacterized protein</fullName>
    </submittedName>
</protein>
<keyword evidence="1" id="KW-0472">Membrane</keyword>
<sequence>MVALLSELWRLAAYLLRPEDLREGGRTGSYGRTQRAASLAGLAKAVFWMALSVAAGLALARLG</sequence>
<name>A0A238XYI5_9BACT</name>
<keyword evidence="1" id="KW-1133">Transmembrane helix</keyword>
<feature type="transmembrane region" description="Helical" evidence="1">
    <location>
        <begin position="36"/>
        <end position="60"/>
    </location>
</feature>
<keyword evidence="1" id="KW-0812">Transmembrane</keyword>
<evidence type="ECO:0000313" key="3">
    <source>
        <dbReference type="Proteomes" id="UP000198324"/>
    </source>
</evidence>
<dbReference type="Proteomes" id="UP000198324">
    <property type="component" value="Unassembled WGS sequence"/>
</dbReference>
<gene>
    <name evidence="2" type="ORF">SAMN04488503_0523</name>
</gene>
<reference evidence="2 3" key="1">
    <citation type="submission" date="2017-06" db="EMBL/GenBank/DDBJ databases">
        <authorList>
            <person name="Kim H.J."/>
            <person name="Triplett B.A."/>
        </authorList>
    </citation>
    <scope>NUCLEOTIDE SEQUENCE [LARGE SCALE GENOMIC DNA]</scope>
    <source>
        <strain evidence="2 3">DSM 13116</strain>
    </source>
</reference>
<evidence type="ECO:0000256" key="1">
    <source>
        <dbReference type="SAM" id="Phobius"/>
    </source>
</evidence>
<evidence type="ECO:0000313" key="2">
    <source>
        <dbReference type="EMBL" id="SNR63770.1"/>
    </source>
</evidence>
<keyword evidence="3" id="KW-1185">Reference proteome</keyword>
<organism evidence="2 3">
    <name type="scientific">Humidesulfovibrio mexicanus</name>
    <dbReference type="NCBI Taxonomy" id="147047"/>
    <lineage>
        <taxon>Bacteria</taxon>
        <taxon>Pseudomonadati</taxon>
        <taxon>Thermodesulfobacteriota</taxon>
        <taxon>Desulfovibrionia</taxon>
        <taxon>Desulfovibrionales</taxon>
        <taxon>Desulfovibrionaceae</taxon>
        <taxon>Humidesulfovibrio</taxon>
    </lineage>
</organism>
<dbReference type="AlphaFoldDB" id="A0A238XYI5"/>
<dbReference type="EMBL" id="FZOC01000001">
    <property type="protein sequence ID" value="SNR63770.1"/>
    <property type="molecule type" value="Genomic_DNA"/>
</dbReference>